<feature type="transmembrane region" description="Helical" evidence="1">
    <location>
        <begin position="189"/>
        <end position="209"/>
    </location>
</feature>
<feature type="transmembrane region" description="Helical" evidence="1">
    <location>
        <begin position="327"/>
        <end position="347"/>
    </location>
</feature>
<feature type="transmembrane region" description="Helical" evidence="1">
    <location>
        <begin position="149"/>
        <end position="177"/>
    </location>
</feature>
<sequence>MGALLFLISRLWFLNWDEVFFDSGEYISRWANPNYFSAIISGHPPLHLGYILYNWPVFRLFERQGLNPLPAILLVQVTLALLCVFFFGKVVSRLVEDKTANRAMILVSLLPIFWIVNVTVMMETGYLFFFFGSLFFLSKYTSGDEKYRYLILSTVFWMMAFLTHTVVLIWIPFWLYLAWMWSKKRFIKILIAGILSLLVASAINASFLANSLKTTLDQGFYWLYAAKFGEHAWFSFDVETIGRYLRNWWIPLVYNNTSPIVIIGLLSFSSMWKTNKKLFWLGVFWIAPSLIANQWWDSLLYGRHALIAGFGLAFYVSVLLKGISYRIISLIVLVISLPTLSLLSHPIPYNLMSDKISQLPGGGLLIDSHFARPYTDGNYFGKTIYVDEPGWNTAEAARILEEYIDNRRDVYVTGHALSEPYGLFSGPYLHPLSLSYKNPYILQQITDKWGFAEFEEVNRGLNLMVYKVIPQSGKYATIKRLDENSRRIDYYDPLRLFMSAIKGGLNL</sequence>
<protein>
    <submittedName>
        <fullName evidence="2">Uncharacterized protein</fullName>
    </submittedName>
</protein>
<accession>A0A0G1HHK5</accession>
<name>A0A0G1HHK5_9BACT</name>
<dbReference type="STRING" id="1618404.UW35_C0009G0008"/>
<feature type="transmembrane region" description="Helical" evidence="1">
    <location>
        <begin position="248"/>
        <end position="266"/>
    </location>
</feature>
<keyword evidence="1" id="KW-0472">Membrane</keyword>
<dbReference type="EMBL" id="LCHZ01000009">
    <property type="protein sequence ID" value="KKT46731.1"/>
    <property type="molecule type" value="Genomic_DNA"/>
</dbReference>
<feature type="transmembrane region" description="Helical" evidence="1">
    <location>
        <begin position="69"/>
        <end position="91"/>
    </location>
</feature>
<feature type="transmembrane region" description="Helical" evidence="1">
    <location>
        <begin position="302"/>
        <end position="320"/>
    </location>
</feature>
<feature type="transmembrane region" description="Helical" evidence="1">
    <location>
        <begin position="103"/>
        <end position="129"/>
    </location>
</feature>
<evidence type="ECO:0000256" key="1">
    <source>
        <dbReference type="SAM" id="Phobius"/>
    </source>
</evidence>
<evidence type="ECO:0000313" key="2">
    <source>
        <dbReference type="EMBL" id="KKT46731.1"/>
    </source>
</evidence>
<gene>
    <name evidence="2" type="ORF">UW35_C0009G0008</name>
</gene>
<comment type="caution">
    <text evidence="2">The sequence shown here is derived from an EMBL/GenBank/DDBJ whole genome shotgun (WGS) entry which is preliminary data.</text>
</comment>
<dbReference type="Proteomes" id="UP000033861">
    <property type="component" value="Unassembled WGS sequence"/>
</dbReference>
<keyword evidence="1" id="KW-1133">Transmembrane helix</keyword>
<proteinExistence type="predicted"/>
<organism evidence="2 3">
    <name type="scientific">Candidatus Collierbacteria bacterium GW2011_GWF2_44_15</name>
    <dbReference type="NCBI Taxonomy" id="1618404"/>
    <lineage>
        <taxon>Bacteria</taxon>
        <taxon>Candidatus Collieribacteriota</taxon>
    </lineage>
</organism>
<feature type="transmembrane region" description="Helical" evidence="1">
    <location>
        <begin position="278"/>
        <end position="296"/>
    </location>
</feature>
<reference evidence="2 3" key="1">
    <citation type="journal article" date="2015" name="Nature">
        <title>rRNA introns, odd ribosomes, and small enigmatic genomes across a large radiation of phyla.</title>
        <authorList>
            <person name="Brown C.T."/>
            <person name="Hug L.A."/>
            <person name="Thomas B.C."/>
            <person name="Sharon I."/>
            <person name="Castelle C.J."/>
            <person name="Singh A."/>
            <person name="Wilkins M.J."/>
            <person name="Williams K.H."/>
            <person name="Banfield J.F."/>
        </authorList>
    </citation>
    <scope>NUCLEOTIDE SEQUENCE [LARGE SCALE GENOMIC DNA]</scope>
</reference>
<keyword evidence="1" id="KW-0812">Transmembrane</keyword>
<evidence type="ECO:0000313" key="3">
    <source>
        <dbReference type="Proteomes" id="UP000033861"/>
    </source>
</evidence>
<dbReference type="AlphaFoldDB" id="A0A0G1HHK5"/>